<dbReference type="InterPro" id="IPR000719">
    <property type="entry name" value="Prot_kinase_dom"/>
</dbReference>
<dbReference type="Proteomes" id="UP001497512">
    <property type="component" value="Chromosome 1"/>
</dbReference>
<evidence type="ECO:0000256" key="1">
    <source>
        <dbReference type="ARBA" id="ARBA00012513"/>
    </source>
</evidence>
<keyword evidence="4" id="KW-0547">Nucleotide-binding</keyword>
<proteinExistence type="predicted"/>
<dbReference type="InterPro" id="IPR024604">
    <property type="entry name" value="GSG2_C"/>
</dbReference>
<protein>
    <recommendedName>
        <fullName evidence="1">non-specific serine/threonine protein kinase</fullName>
        <ecNumber evidence="1">2.7.11.1</ecNumber>
    </recommendedName>
</protein>
<dbReference type="SUPFAM" id="SSF56112">
    <property type="entry name" value="Protein kinase-like (PK-like)"/>
    <property type="match status" value="1"/>
</dbReference>
<dbReference type="Gene3D" id="3.30.200.20">
    <property type="entry name" value="Phosphorylase Kinase, domain 1"/>
    <property type="match status" value="1"/>
</dbReference>
<dbReference type="Gene3D" id="1.10.510.10">
    <property type="entry name" value="Transferase(Phosphotransferase) domain 1"/>
    <property type="match status" value="1"/>
</dbReference>
<evidence type="ECO:0000256" key="8">
    <source>
        <dbReference type="ARBA" id="ARBA00048679"/>
    </source>
</evidence>
<keyword evidence="12" id="KW-1185">Reference proteome</keyword>
<dbReference type="PROSITE" id="PS00018">
    <property type="entry name" value="EF_HAND_1"/>
    <property type="match status" value="1"/>
</dbReference>
<comment type="catalytic activity">
    <reaction evidence="7">
        <text>L-threonyl-[protein] + ATP = O-phospho-L-threonyl-[protein] + ADP + H(+)</text>
        <dbReference type="Rhea" id="RHEA:46608"/>
        <dbReference type="Rhea" id="RHEA-COMP:11060"/>
        <dbReference type="Rhea" id="RHEA-COMP:11605"/>
        <dbReference type="ChEBI" id="CHEBI:15378"/>
        <dbReference type="ChEBI" id="CHEBI:30013"/>
        <dbReference type="ChEBI" id="CHEBI:30616"/>
        <dbReference type="ChEBI" id="CHEBI:61977"/>
        <dbReference type="ChEBI" id="CHEBI:456216"/>
        <dbReference type="EC" id="2.7.11.1"/>
    </reaction>
</comment>
<organism evidence="11 12">
    <name type="scientific">Sphagnum troendelagicum</name>
    <dbReference type="NCBI Taxonomy" id="128251"/>
    <lineage>
        <taxon>Eukaryota</taxon>
        <taxon>Viridiplantae</taxon>
        <taxon>Streptophyta</taxon>
        <taxon>Embryophyta</taxon>
        <taxon>Bryophyta</taxon>
        <taxon>Sphagnophytina</taxon>
        <taxon>Sphagnopsida</taxon>
        <taxon>Sphagnales</taxon>
        <taxon>Sphagnaceae</taxon>
        <taxon>Sphagnum</taxon>
    </lineage>
</organism>
<keyword evidence="2" id="KW-0723">Serine/threonine-protein kinase</keyword>
<evidence type="ECO:0000256" key="6">
    <source>
        <dbReference type="ARBA" id="ARBA00022840"/>
    </source>
</evidence>
<reference evidence="11 12" key="1">
    <citation type="submission" date="2024-02" db="EMBL/GenBank/DDBJ databases">
        <authorList>
            <consortium name="ELIXIR-Norway"/>
            <consortium name="Elixir Norway"/>
        </authorList>
    </citation>
    <scope>NUCLEOTIDE SEQUENCE [LARGE SCALE GENOMIC DNA]</scope>
</reference>
<evidence type="ECO:0000256" key="2">
    <source>
        <dbReference type="ARBA" id="ARBA00022527"/>
    </source>
</evidence>
<dbReference type="PANTHER" id="PTHR24419:SF18">
    <property type="entry name" value="SERINE_THREONINE-PROTEIN KINASE HASPIN"/>
    <property type="match status" value="1"/>
</dbReference>
<keyword evidence="5" id="KW-0418">Kinase</keyword>
<keyword evidence="3" id="KW-0808">Transferase</keyword>
<evidence type="ECO:0000256" key="9">
    <source>
        <dbReference type="SAM" id="MobiDB-lite"/>
    </source>
</evidence>
<name>A0ABP0TCD0_9BRYO</name>
<keyword evidence="6" id="KW-0067">ATP-binding</keyword>
<dbReference type="PANTHER" id="PTHR24419">
    <property type="entry name" value="INTERLEUKIN-1 RECEPTOR-ASSOCIATED KINASE"/>
    <property type="match status" value="1"/>
</dbReference>
<evidence type="ECO:0000256" key="7">
    <source>
        <dbReference type="ARBA" id="ARBA00047899"/>
    </source>
</evidence>
<dbReference type="PROSITE" id="PS50011">
    <property type="entry name" value="PROTEIN_KINASE_DOM"/>
    <property type="match status" value="1"/>
</dbReference>
<evidence type="ECO:0000256" key="5">
    <source>
        <dbReference type="ARBA" id="ARBA00022777"/>
    </source>
</evidence>
<feature type="region of interest" description="Disordered" evidence="9">
    <location>
        <begin position="118"/>
        <end position="143"/>
    </location>
</feature>
<evidence type="ECO:0000313" key="12">
    <source>
        <dbReference type="Proteomes" id="UP001497512"/>
    </source>
</evidence>
<dbReference type="SMART" id="SM01331">
    <property type="entry name" value="DUF3635"/>
    <property type="match status" value="1"/>
</dbReference>
<dbReference type="EMBL" id="OZ019893">
    <property type="protein sequence ID" value="CAK9189930.1"/>
    <property type="molecule type" value="Genomic_DNA"/>
</dbReference>
<dbReference type="Pfam" id="PF12330">
    <property type="entry name" value="Haspin_kinase"/>
    <property type="match status" value="1"/>
</dbReference>
<evidence type="ECO:0000256" key="4">
    <source>
        <dbReference type="ARBA" id="ARBA00022741"/>
    </source>
</evidence>
<feature type="compositionally biased region" description="Polar residues" evidence="9">
    <location>
        <begin position="131"/>
        <end position="141"/>
    </location>
</feature>
<dbReference type="InterPro" id="IPR011009">
    <property type="entry name" value="Kinase-like_dom_sf"/>
</dbReference>
<feature type="region of interest" description="Disordered" evidence="9">
    <location>
        <begin position="30"/>
        <end position="50"/>
    </location>
</feature>
<accession>A0ABP0TCD0</accession>
<dbReference type="InterPro" id="IPR018247">
    <property type="entry name" value="EF_Hand_1_Ca_BS"/>
</dbReference>
<dbReference type="EC" id="2.7.11.1" evidence="1"/>
<evidence type="ECO:0000256" key="3">
    <source>
        <dbReference type="ARBA" id="ARBA00022679"/>
    </source>
</evidence>
<comment type="catalytic activity">
    <reaction evidence="8">
        <text>L-seryl-[protein] + ATP = O-phospho-L-seryl-[protein] + ADP + H(+)</text>
        <dbReference type="Rhea" id="RHEA:17989"/>
        <dbReference type="Rhea" id="RHEA-COMP:9863"/>
        <dbReference type="Rhea" id="RHEA-COMP:11604"/>
        <dbReference type="ChEBI" id="CHEBI:15378"/>
        <dbReference type="ChEBI" id="CHEBI:29999"/>
        <dbReference type="ChEBI" id="CHEBI:30616"/>
        <dbReference type="ChEBI" id="CHEBI:83421"/>
        <dbReference type="ChEBI" id="CHEBI:456216"/>
        <dbReference type="EC" id="2.7.11.1"/>
    </reaction>
</comment>
<feature type="domain" description="Protein kinase" evidence="10">
    <location>
        <begin position="451"/>
        <end position="763"/>
    </location>
</feature>
<evidence type="ECO:0000313" key="11">
    <source>
        <dbReference type="EMBL" id="CAK9189930.1"/>
    </source>
</evidence>
<gene>
    <name evidence="11" type="ORF">CSSPTR1EN2_LOCUS542</name>
</gene>
<sequence>MEDRGDVVVGTSVFSDCFSPEVPKISAVYKRREKKKDENQKPPLTKQQQSAVASTAAAAFNARRAADNVFVYTDEVYENKDHCVPKKLLPRNWNNRSLSFRGRRSSILSSDRLPLSAISSNGAGDSKAQEEGNSTDSSASVSCKPITNELKGNLQGQSHSRQWLPHNKPQRPWAGVSLAFVKEQQAFFADIDAFNLDEKEVYFGPSPQEPEEDRLEPQAAQDELSNFHHPNKPLEAVPEEGSAKITSQMLDDLLTAALVTPQPSYLQTGCKNVPVQMSPKSAFTQGFPTSRTVLRTSFGFPKLSLFSKLLDSEQAIPSPETLRDETSRQSLPGACSRLSFSANYRASEEGLFFDSQLLISGLESLQIREEDNQVDCSKIDLCTPILEEDNCLGAISEEEFPGGKVANGDDKDADGHMEEMEFLSVFDTLLRECAQGQQQSLREAISEFCDLEEIVKLGEGTYGEAFKGGGNVFKIVPMDGDFQVNGEIQKTSAEILSEVLLHNTLNKLRGDPTSLNMCTNFIHTKATRVCQGTYDSDLVHAWEDYDATRISENEHPMLFPDKQLYVVFVLADGGQDLESFVLADFDEARSVLFQVVLALAVAEEAFQFEHRDLHWGNLVLARCKERAIPYRLLGQSKLVKSFGISLSLIDFTLSRLDTGKQVQFTNLSADPVIFEGPKGDIQFDTYRRMLKLTKGQWEGRFLKTNCLWIHYLADILLSKKSFSCSEQEKRSLRAFRKRVLLYECAGAAVQDDFFDGMLLDSLE</sequence>
<evidence type="ECO:0000259" key="10">
    <source>
        <dbReference type="PROSITE" id="PS50011"/>
    </source>
</evidence>